<dbReference type="Pfam" id="PF01041">
    <property type="entry name" value="DegT_DnrJ_EryC1"/>
    <property type="match status" value="1"/>
</dbReference>
<gene>
    <name evidence="6" type="ORF">HKBW3S33_01655</name>
</gene>
<reference evidence="6 7" key="1">
    <citation type="journal article" date="2020" name="Front. Microbiol.">
        <title>Single-cell genomics of novel Actinobacteria with the Wood-Ljungdahl pathway discovered in a serpentinizing system.</title>
        <authorList>
            <person name="Merino N."/>
            <person name="Kawai M."/>
            <person name="Boyd E.S."/>
            <person name="Colman D.R."/>
            <person name="McGlynn S.E."/>
            <person name="Nealson K.H."/>
            <person name="Kurokawa K."/>
            <person name="Hongoh Y."/>
        </authorList>
    </citation>
    <scope>NUCLEOTIDE SEQUENCE [LARGE SCALE GENOMIC DNA]</scope>
    <source>
        <strain evidence="6 7">S33</strain>
    </source>
</reference>
<sequence length="367" mass="40603">MNIPLVDLKAQYRSIAEDINTEIAEVLHNADFVLGKAVGLFEKEFASYCGAKFAIGVDSGVSALELSLRACGIGSGDEVITAANTFIATASAISFTGANPVLVDIDPQTYNIDVFAIEAAITNKARAIIPVHLYGQSADMDPVIRIAKKYGLVVIEDACQAHGAQYRGRKVGSIGDAGCFSFYPAKNLGAYGDGGMVVTNDAEIADKIRMLRNYGQKEKYHHIFLAYNKRLDTIQAAILRVKLKKLDEWNEARRRNAQLYNKLLKNSCVTTPIEADFAKHVYHLYVIRARDRDKLAAFLLSRGISTGIHYPIPIHLQEAYMPLGYKSGSFATTEKYATEILSLPMFPELQEKQIEYIAESVFRYPNT</sequence>
<dbReference type="GO" id="GO:0030170">
    <property type="term" value="F:pyridoxal phosphate binding"/>
    <property type="evidence" value="ECO:0007669"/>
    <property type="project" value="TreeGrafter"/>
</dbReference>
<evidence type="ECO:0000313" key="7">
    <source>
        <dbReference type="Proteomes" id="UP000591948"/>
    </source>
</evidence>
<dbReference type="InterPro" id="IPR015424">
    <property type="entry name" value="PyrdxlP-dep_Trfase"/>
</dbReference>
<comment type="similarity">
    <text evidence="2 5">Belongs to the DegT/DnrJ/EryC1 family.</text>
</comment>
<keyword evidence="6" id="KW-0032">Aminotransferase</keyword>
<dbReference type="InterPro" id="IPR000653">
    <property type="entry name" value="DegT/StrS_aminotransferase"/>
</dbReference>
<evidence type="ECO:0000256" key="3">
    <source>
        <dbReference type="PIRSR" id="PIRSR000390-1"/>
    </source>
</evidence>
<evidence type="ECO:0000256" key="5">
    <source>
        <dbReference type="RuleBase" id="RU004508"/>
    </source>
</evidence>
<comment type="caution">
    <text evidence="6">The sequence shown here is derived from an EMBL/GenBank/DDBJ whole genome shotgun (WGS) entry which is preliminary data.</text>
</comment>
<dbReference type="InterPro" id="IPR015421">
    <property type="entry name" value="PyrdxlP-dep_Trfase_major"/>
</dbReference>
<dbReference type="RefSeq" id="WP_176233710.1">
    <property type="nucleotide sequence ID" value="NZ_BLRY01000150.1"/>
</dbReference>
<dbReference type="GO" id="GO:0008483">
    <property type="term" value="F:transaminase activity"/>
    <property type="evidence" value="ECO:0007669"/>
    <property type="project" value="UniProtKB-KW"/>
</dbReference>
<organism evidence="6 7">
    <name type="scientific">Candidatus Hakubella thermalkaliphila</name>
    <dbReference type="NCBI Taxonomy" id="2754717"/>
    <lineage>
        <taxon>Bacteria</taxon>
        <taxon>Bacillati</taxon>
        <taxon>Actinomycetota</taxon>
        <taxon>Actinomycetota incertae sedis</taxon>
        <taxon>Candidatus Hakubellales</taxon>
        <taxon>Candidatus Hakubellaceae</taxon>
        <taxon>Candidatus Hakubella</taxon>
    </lineage>
</organism>
<dbReference type="PIRSF" id="PIRSF000390">
    <property type="entry name" value="PLP_StrS"/>
    <property type="match status" value="1"/>
</dbReference>
<dbReference type="Proteomes" id="UP000591948">
    <property type="component" value="Unassembled WGS sequence"/>
</dbReference>
<dbReference type="PANTHER" id="PTHR30244:SF36">
    <property type="entry name" value="3-OXO-GLUCOSE-6-PHOSPHATE:GLUTAMATE AMINOTRANSFERASE"/>
    <property type="match status" value="1"/>
</dbReference>
<feature type="active site" description="Proton acceptor" evidence="3">
    <location>
        <position position="186"/>
    </location>
</feature>
<dbReference type="Gene3D" id="3.90.1150.10">
    <property type="entry name" value="Aspartate Aminotransferase, domain 1"/>
    <property type="match status" value="1"/>
</dbReference>
<dbReference type="GO" id="GO:0000271">
    <property type="term" value="P:polysaccharide biosynthetic process"/>
    <property type="evidence" value="ECO:0007669"/>
    <property type="project" value="TreeGrafter"/>
</dbReference>
<keyword evidence="7" id="KW-1185">Reference proteome</keyword>
<dbReference type="PANTHER" id="PTHR30244">
    <property type="entry name" value="TRANSAMINASE"/>
    <property type="match status" value="1"/>
</dbReference>
<dbReference type="EMBL" id="BLRY01000150">
    <property type="protein sequence ID" value="GFP28239.1"/>
    <property type="molecule type" value="Genomic_DNA"/>
</dbReference>
<evidence type="ECO:0000256" key="4">
    <source>
        <dbReference type="PIRSR" id="PIRSR000390-2"/>
    </source>
</evidence>
<protein>
    <submittedName>
        <fullName evidence="6">UDP-2-acetamido-2-deoxy-ribo-hexuluronate aminotransferase</fullName>
    </submittedName>
</protein>
<proteinExistence type="inferred from homology"/>
<dbReference type="CDD" id="cd00616">
    <property type="entry name" value="AHBA_syn"/>
    <property type="match status" value="1"/>
</dbReference>
<evidence type="ECO:0000313" key="6">
    <source>
        <dbReference type="EMBL" id="GFP28239.1"/>
    </source>
</evidence>
<name>A0A6V8P6G1_9ACTN</name>
<keyword evidence="1 4" id="KW-0663">Pyridoxal phosphate</keyword>
<dbReference type="Gene3D" id="3.40.640.10">
    <property type="entry name" value="Type I PLP-dependent aspartate aminotransferase-like (Major domain)"/>
    <property type="match status" value="1"/>
</dbReference>
<dbReference type="AlphaFoldDB" id="A0A6V8P6G1"/>
<dbReference type="InterPro" id="IPR015422">
    <property type="entry name" value="PyrdxlP-dep_Trfase_small"/>
</dbReference>
<accession>A0A6V8P6G1</accession>
<evidence type="ECO:0000256" key="1">
    <source>
        <dbReference type="ARBA" id="ARBA00022898"/>
    </source>
</evidence>
<keyword evidence="6" id="KW-0808">Transferase</keyword>
<dbReference type="SUPFAM" id="SSF53383">
    <property type="entry name" value="PLP-dependent transferases"/>
    <property type="match status" value="1"/>
</dbReference>
<dbReference type="FunFam" id="3.40.640.10:FF:000089">
    <property type="entry name" value="Aminotransferase, DegT/DnrJ/EryC1/StrS family"/>
    <property type="match status" value="1"/>
</dbReference>
<evidence type="ECO:0000256" key="2">
    <source>
        <dbReference type="ARBA" id="ARBA00037999"/>
    </source>
</evidence>
<feature type="modified residue" description="N6-(pyridoxal phosphate)lysine" evidence="4">
    <location>
        <position position="186"/>
    </location>
</feature>